<dbReference type="Pfam" id="PF02135">
    <property type="entry name" value="zf-TAZ"/>
    <property type="match status" value="1"/>
</dbReference>
<evidence type="ECO:0000256" key="12">
    <source>
        <dbReference type="PROSITE-ProRule" id="PRU00203"/>
    </source>
</evidence>
<dbReference type="EC" id="2.3.1.48" evidence="2"/>
<keyword evidence="10" id="KW-0539">Nucleus</keyword>
<feature type="zinc finger region" description="TAZ-type" evidence="12">
    <location>
        <begin position="8"/>
        <end position="91"/>
    </location>
</feature>
<keyword evidence="6 12" id="KW-0862">Zinc</keyword>
<keyword evidence="5 12" id="KW-0863">Zinc-finger</keyword>
<proteinExistence type="predicted"/>
<keyword evidence="7" id="KW-0156">Chromatin regulator</keyword>
<dbReference type="GO" id="GO:0005667">
    <property type="term" value="C:transcription regulator complex"/>
    <property type="evidence" value="ECO:0007669"/>
    <property type="project" value="TreeGrafter"/>
</dbReference>
<dbReference type="PANTHER" id="PTHR13808:SF1">
    <property type="entry name" value="HISTONE ACETYLTRANSFERASE"/>
    <property type="match status" value="1"/>
</dbReference>
<evidence type="ECO:0000256" key="6">
    <source>
        <dbReference type="ARBA" id="ARBA00022833"/>
    </source>
</evidence>
<evidence type="ECO:0000313" key="15">
    <source>
        <dbReference type="Proteomes" id="UP000298663"/>
    </source>
</evidence>
<dbReference type="PROSITE" id="PS50134">
    <property type="entry name" value="ZF_TAZ"/>
    <property type="match status" value="1"/>
</dbReference>
<dbReference type="InterPro" id="IPR013178">
    <property type="entry name" value="Histone_AcTrfase_Rtt109/CBP"/>
</dbReference>
<keyword evidence="4 12" id="KW-0479">Metal-binding</keyword>
<dbReference type="GO" id="GO:0008270">
    <property type="term" value="F:zinc ion binding"/>
    <property type="evidence" value="ECO:0007669"/>
    <property type="project" value="UniProtKB-KW"/>
</dbReference>
<reference evidence="14 15" key="1">
    <citation type="journal article" date="2015" name="Genome Biol.">
        <title>Comparative genomics of Steinernema reveals deeply conserved gene regulatory networks.</title>
        <authorList>
            <person name="Dillman A.R."/>
            <person name="Macchietto M."/>
            <person name="Porter C.F."/>
            <person name="Rogers A."/>
            <person name="Williams B."/>
            <person name="Antoshechkin I."/>
            <person name="Lee M.M."/>
            <person name="Goodwin Z."/>
            <person name="Lu X."/>
            <person name="Lewis E.E."/>
            <person name="Goodrich-Blair H."/>
            <person name="Stock S.P."/>
            <person name="Adams B.J."/>
            <person name="Sternberg P.W."/>
            <person name="Mortazavi A."/>
        </authorList>
    </citation>
    <scope>NUCLEOTIDE SEQUENCE [LARGE SCALE GENOMIC DNA]</scope>
    <source>
        <strain evidence="14 15">ALL</strain>
    </source>
</reference>
<dbReference type="Gene3D" id="1.20.1020.10">
    <property type="entry name" value="TAZ domain"/>
    <property type="match status" value="1"/>
</dbReference>
<feature type="domain" description="TAZ-type" evidence="13">
    <location>
        <begin position="8"/>
        <end position="91"/>
    </location>
</feature>
<evidence type="ECO:0000256" key="8">
    <source>
        <dbReference type="ARBA" id="ARBA00023015"/>
    </source>
</evidence>
<comment type="catalytic activity">
    <reaction evidence="11">
        <text>L-lysyl-[protein] + acetyl-CoA = N(6)-acetyl-L-lysyl-[protein] + CoA + H(+)</text>
        <dbReference type="Rhea" id="RHEA:45948"/>
        <dbReference type="Rhea" id="RHEA-COMP:9752"/>
        <dbReference type="Rhea" id="RHEA-COMP:10731"/>
        <dbReference type="ChEBI" id="CHEBI:15378"/>
        <dbReference type="ChEBI" id="CHEBI:29969"/>
        <dbReference type="ChEBI" id="CHEBI:57287"/>
        <dbReference type="ChEBI" id="CHEBI:57288"/>
        <dbReference type="ChEBI" id="CHEBI:61930"/>
        <dbReference type="EC" id="2.3.1.48"/>
    </reaction>
</comment>
<dbReference type="PANTHER" id="PTHR13808">
    <property type="entry name" value="CBP/P300-RELATED"/>
    <property type="match status" value="1"/>
</dbReference>
<protein>
    <recommendedName>
        <fullName evidence="2">histone acetyltransferase</fullName>
        <ecNumber evidence="2">2.3.1.48</ecNumber>
    </recommendedName>
</protein>
<dbReference type="GO" id="GO:0003713">
    <property type="term" value="F:transcription coactivator activity"/>
    <property type="evidence" value="ECO:0007669"/>
    <property type="project" value="TreeGrafter"/>
</dbReference>
<dbReference type="EMBL" id="AZBU02000002">
    <property type="protein sequence ID" value="TKR96664.1"/>
    <property type="molecule type" value="Genomic_DNA"/>
</dbReference>
<sequence length="145" mass="16640">MSDDEEVPNFQKRSLNASLEALRHSSECDAILCERHKCRRMKMVMSHLQVCDRTKDFKDMCQICKNMLQLCLCHAQTCTVKACPIMLCSVMRSQMQKWEEGGLLQGDIDPQLQRMLDQFGALNAGDGRKQQILTEEQNQSQTTEP</sequence>
<evidence type="ECO:0000313" key="14">
    <source>
        <dbReference type="EMBL" id="TKR96664.1"/>
    </source>
</evidence>
<dbReference type="AlphaFoldDB" id="A0A4U5PKK7"/>
<dbReference type="Proteomes" id="UP000298663">
    <property type="component" value="Unassembled WGS sequence"/>
</dbReference>
<dbReference type="GO" id="GO:0045944">
    <property type="term" value="P:positive regulation of transcription by RNA polymerase II"/>
    <property type="evidence" value="ECO:0007669"/>
    <property type="project" value="TreeGrafter"/>
</dbReference>
<reference evidence="14 15" key="2">
    <citation type="journal article" date="2019" name="G3 (Bethesda)">
        <title>Hybrid Assembly of the Genome of the Entomopathogenic Nematode Steinernema carpocapsae Identifies the X-Chromosome.</title>
        <authorList>
            <person name="Serra L."/>
            <person name="Macchietto M."/>
            <person name="Macias-Munoz A."/>
            <person name="McGill C.J."/>
            <person name="Rodriguez I.M."/>
            <person name="Rodriguez B."/>
            <person name="Murad R."/>
            <person name="Mortazavi A."/>
        </authorList>
    </citation>
    <scope>NUCLEOTIDE SEQUENCE [LARGE SCALE GENOMIC DNA]</scope>
    <source>
        <strain evidence="14 15">ALL</strain>
    </source>
</reference>
<keyword evidence="15" id="KW-1185">Reference proteome</keyword>
<dbReference type="GO" id="GO:0005634">
    <property type="term" value="C:nucleus"/>
    <property type="evidence" value="ECO:0007669"/>
    <property type="project" value="UniProtKB-SubCell"/>
</dbReference>
<evidence type="ECO:0000256" key="7">
    <source>
        <dbReference type="ARBA" id="ARBA00022853"/>
    </source>
</evidence>
<dbReference type="InterPro" id="IPR000197">
    <property type="entry name" value="Znf_TAZ"/>
</dbReference>
<keyword evidence="9" id="KW-0804">Transcription</keyword>
<evidence type="ECO:0000256" key="3">
    <source>
        <dbReference type="ARBA" id="ARBA00022679"/>
    </source>
</evidence>
<evidence type="ECO:0000256" key="2">
    <source>
        <dbReference type="ARBA" id="ARBA00013184"/>
    </source>
</evidence>
<accession>A0A4U5PKK7</accession>
<comment type="subcellular location">
    <subcellularLocation>
        <location evidence="1">Nucleus</location>
    </subcellularLocation>
</comment>
<dbReference type="InterPro" id="IPR035898">
    <property type="entry name" value="TAZ_dom_sf"/>
</dbReference>
<gene>
    <name evidence="14" type="ORF">L596_010650</name>
</gene>
<evidence type="ECO:0000256" key="1">
    <source>
        <dbReference type="ARBA" id="ARBA00004123"/>
    </source>
</evidence>
<dbReference type="GO" id="GO:0000123">
    <property type="term" value="C:histone acetyltransferase complex"/>
    <property type="evidence" value="ECO:0007669"/>
    <property type="project" value="TreeGrafter"/>
</dbReference>
<keyword evidence="3" id="KW-0808">Transferase</keyword>
<keyword evidence="8" id="KW-0805">Transcription regulation</keyword>
<evidence type="ECO:0000259" key="13">
    <source>
        <dbReference type="PROSITE" id="PS50134"/>
    </source>
</evidence>
<comment type="caution">
    <text evidence="14">The sequence shown here is derived from an EMBL/GenBank/DDBJ whole genome shotgun (WGS) entry which is preliminary data.</text>
</comment>
<dbReference type="SMART" id="SM00551">
    <property type="entry name" value="ZnF_TAZ"/>
    <property type="match status" value="1"/>
</dbReference>
<name>A0A4U5PKK7_STECR</name>
<evidence type="ECO:0000256" key="4">
    <source>
        <dbReference type="ARBA" id="ARBA00022723"/>
    </source>
</evidence>
<evidence type="ECO:0000256" key="9">
    <source>
        <dbReference type="ARBA" id="ARBA00023163"/>
    </source>
</evidence>
<dbReference type="SUPFAM" id="SSF57933">
    <property type="entry name" value="TAZ domain"/>
    <property type="match status" value="1"/>
</dbReference>
<evidence type="ECO:0000256" key="11">
    <source>
        <dbReference type="ARBA" id="ARBA00048017"/>
    </source>
</evidence>
<evidence type="ECO:0000256" key="5">
    <source>
        <dbReference type="ARBA" id="ARBA00022771"/>
    </source>
</evidence>
<organism evidence="14 15">
    <name type="scientific">Steinernema carpocapsae</name>
    <name type="common">Entomopathogenic nematode</name>
    <dbReference type="NCBI Taxonomy" id="34508"/>
    <lineage>
        <taxon>Eukaryota</taxon>
        <taxon>Metazoa</taxon>
        <taxon>Ecdysozoa</taxon>
        <taxon>Nematoda</taxon>
        <taxon>Chromadorea</taxon>
        <taxon>Rhabditida</taxon>
        <taxon>Tylenchina</taxon>
        <taxon>Panagrolaimomorpha</taxon>
        <taxon>Strongyloidoidea</taxon>
        <taxon>Steinernematidae</taxon>
        <taxon>Steinernema</taxon>
    </lineage>
</organism>
<dbReference type="GO" id="GO:0004402">
    <property type="term" value="F:histone acetyltransferase activity"/>
    <property type="evidence" value="ECO:0007669"/>
    <property type="project" value="InterPro"/>
</dbReference>
<evidence type="ECO:0000256" key="10">
    <source>
        <dbReference type="ARBA" id="ARBA00023242"/>
    </source>
</evidence>
<dbReference type="GO" id="GO:0031490">
    <property type="term" value="F:chromatin DNA binding"/>
    <property type="evidence" value="ECO:0007669"/>
    <property type="project" value="TreeGrafter"/>
</dbReference>